<proteinExistence type="predicted"/>
<name>A0A2U8W2M3_9HYPH</name>
<feature type="region of interest" description="Disordered" evidence="1">
    <location>
        <begin position="539"/>
        <end position="560"/>
    </location>
</feature>
<accession>A0A2U8W2M3</accession>
<organism evidence="2 3">
    <name type="scientific">Methylobacterium durans</name>
    <dbReference type="NCBI Taxonomy" id="2202825"/>
    <lineage>
        <taxon>Bacteria</taxon>
        <taxon>Pseudomonadati</taxon>
        <taxon>Pseudomonadota</taxon>
        <taxon>Alphaproteobacteria</taxon>
        <taxon>Hyphomicrobiales</taxon>
        <taxon>Methylobacteriaceae</taxon>
        <taxon>Methylobacterium</taxon>
    </lineage>
</organism>
<gene>
    <name evidence="2" type="ORF">DK389_06920</name>
</gene>
<dbReference type="Proteomes" id="UP000245926">
    <property type="component" value="Chromosome"/>
</dbReference>
<reference evidence="3" key="1">
    <citation type="submission" date="2018-05" db="EMBL/GenBank/DDBJ databases">
        <title>Complete Genome Sequence of Methylobacterium sp. 17SD2-17.</title>
        <authorList>
            <person name="Srinivasan S."/>
        </authorList>
    </citation>
    <scope>NUCLEOTIDE SEQUENCE [LARGE SCALE GENOMIC DNA]</scope>
    <source>
        <strain evidence="3">17SD2-17</strain>
    </source>
</reference>
<evidence type="ECO:0000313" key="2">
    <source>
        <dbReference type="EMBL" id="AWN40317.1"/>
    </source>
</evidence>
<dbReference type="EMBL" id="CP029550">
    <property type="protein sequence ID" value="AWN40317.1"/>
    <property type="molecule type" value="Genomic_DNA"/>
</dbReference>
<sequence>MSASSLNVLGQPLARSLEWLVSPGALLSSTALSTAQLSSLGPVASLVESTLDGTGSDTANATVPDGAAAIANGLVLDTHAQLEATGHQVTALNGPLHALTNLGETLGLGHLGETGNLITDLTGAAGQPTELGNIASLLGDAGHATDAAGTLVQSLTAAPASGNGIVGPNGALDPATNLLNQSVLDFHTTLEDVGHQNPTLNGPIHALTGLGEALGLGHIGEPANLVSDALALPGGLLNGGGVSAVTPLLSDLGEVLNAGGTLLGSLTGAASANGGLLSPNGLLAPVSNLANAAILDLHAGIETIGHDVPLLNDALHGLTNLGETIGLGHLGETGNLVTDVVNLPGGILGGDGLGSVSPILGDLGAVTNAAGGLVDGLTGAVGGLGQGGGGDLAGGVLAPVTGLLDGATGSANGGLLGGLLGGSGGGGDGALHPLIDVGVGPATANPIADVAVASPSAEPAHAVQVSALGVPAEQPSLASLNLLAGDSIAFPASGGGGSDALVGKLLDLAPLSAVPDGSESSGGLSLDLGIASLDLGGHVDSHHTDPSGHASTTGLHLLGL</sequence>
<dbReference type="RefSeq" id="WP_109888357.1">
    <property type="nucleotide sequence ID" value="NZ_CP029550.1"/>
</dbReference>
<dbReference type="OrthoDB" id="8266326at2"/>
<evidence type="ECO:0008006" key="4">
    <source>
        <dbReference type="Google" id="ProtNLM"/>
    </source>
</evidence>
<dbReference type="AlphaFoldDB" id="A0A2U8W2M3"/>
<dbReference type="KEGG" id="mets:DK389_06920"/>
<evidence type="ECO:0000256" key="1">
    <source>
        <dbReference type="SAM" id="MobiDB-lite"/>
    </source>
</evidence>
<protein>
    <recommendedName>
        <fullName evidence="4">PE-PGRS family protein</fullName>
    </recommendedName>
</protein>
<keyword evidence="3" id="KW-1185">Reference proteome</keyword>
<evidence type="ECO:0000313" key="3">
    <source>
        <dbReference type="Proteomes" id="UP000245926"/>
    </source>
</evidence>